<dbReference type="InterPro" id="IPR023393">
    <property type="entry name" value="START-like_dom_sf"/>
</dbReference>
<comment type="similarity">
    <text evidence="1">Belongs to the leucine-binding protein family.</text>
</comment>
<feature type="domain" description="Leucine-binding protein" evidence="3">
    <location>
        <begin position="129"/>
        <end position="463"/>
    </location>
</feature>
<accession>A0A852W1Y9</accession>
<dbReference type="EMBL" id="JACCCZ010000001">
    <property type="protein sequence ID" value="NYG03023.1"/>
    <property type="molecule type" value="Genomic_DNA"/>
</dbReference>
<dbReference type="InterPro" id="IPR028082">
    <property type="entry name" value="Peripla_BP_I"/>
</dbReference>
<evidence type="ECO:0000313" key="4">
    <source>
        <dbReference type="EMBL" id="NYG03023.1"/>
    </source>
</evidence>
<dbReference type="GeneID" id="98053035"/>
<sequence>MGTIALAVEEFVAADPAVVFGRFGRDSGAGWLFGAACDRVAVGEPVTLRAPIAGGPPVDVLGRISELRGPRTLTITHDQPWRGRIRLRFTPAPGGTRIRLDAGIDERGLEWLMRRRGHPVRDHAVTGPRIGVLTSRSGSGGLFASAVANVATLAVEEINAAGGVGGRPVDLLEADDATDPGTGALEALRLARAGCRTIFLTTTSATYHAVSTALTGRDVLVVHTNMNEGGGESRLRIRLGERPATQLVTAAGPVMRAAGGRRWFLAGNDYVWPRAVNTAAREVLPAHGAVLVGEGYATLGARDFAPLVERIAASGADIVLNTFVGADAAAFERQCHAMGLRDRTVSLGPAMDEATLERIGLHASQGIHGVSGYFQHLQTERNGSLLKRYRARFGQWAAPLSSLSESMFEAIHVWAAAARAVRSTEPVPVADEIRSGRYDLPRGTLALDGHHHVEQPLHLAAARGATFGSMNDSEGRS</sequence>
<protein>
    <submittedName>
        <fullName evidence="4">Branched-chain amino acid transport system substrate-binding protein</fullName>
    </submittedName>
</protein>
<reference evidence="4 5" key="1">
    <citation type="submission" date="2020-07" db="EMBL/GenBank/DDBJ databases">
        <title>Sequencing the genomes of 1000 actinobacteria strains.</title>
        <authorList>
            <person name="Klenk H.-P."/>
        </authorList>
    </citation>
    <scope>NUCLEOTIDE SEQUENCE [LARGE SCALE GENOMIC DNA]</scope>
    <source>
        <strain evidence="4 5">DSM 44749</strain>
    </source>
</reference>
<dbReference type="CDD" id="cd06331">
    <property type="entry name" value="PBP1_AmiC-like"/>
    <property type="match status" value="1"/>
</dbReference>
<dbReference type="Pfam" id="PF13458">
    <property type="entry name" value="Peripla_BP_6"/>
    <property type="match status" value="1"/>
</dbReference>
<evidence type="ECO:0000256" key="1">
    <source>
        <dbReference type="ARBA" id="ARBA00010062"/>
    </source>
</evidence>
<dbReference type="SUPFAM" id="SSF53822">
    <property type="entry name" value="Periplasmic binding protein-like I"/>
    <property type="match status" value="1"/>
</dbReference>
<evidence type="ECO:0000259" key="3">
    <source>
        <dbReference type="Pfam" id="PF13458"/>
    </source>
</evidence>
<gene>
    <name evidence="4" type="ORF">HDA37_003308</name>
</gene>
<evidence type="ECO:0000256" key="2">
    <source>
        <dbReference type="ARBA" id="ARBA00022729"/>
    </source>
</evidence>
<dbReference type="SUPFAM" id="SSF55961">
    <property type="entry name" value="Bet v1-like"/>
    <property type="match status" value="1"/>
</dbReference>
<evidence type="ECO:0000313" key="5">
    <source>
        <dbReference type="Proteomes" id="UP000549695"/>
    </source>
</evidence>
<dbReference type="Proteomes" id="UP000549695">
    <property type="component" value="Unassembled WGS sequence"/>
</dbReference>
<dbReference type="PANTHER" id="PTHR47628:SF1">
    <property type="entry name" value="ALIPHATIC AMIDASE EXPRESSION-REGULATING PROTEIN"/>
    <property type="match status" value="1"/>
</dbReference>
<proteinExistence type="inferred from homology"/>
<organism evidence="4 5">
    <name type="scientific">Pseudonocardia alni</name>
    <name type="common">Amycolata alni</name>
    <dbReference type="NCBI Taxonomy" id="33907"/>
    <lineage>
        <taxon>Bacteria</taxon>
        <taxon>Bacillati</taxon>
        <taxon>Actinomycetota</taxon>
        <taxon>Actinomycetes</taxon>
        <taxon>Pseudonocardiales</taxon>
        <taxon>Pseudonocardiaceae</taxon>
        <taxon>Pseudonocardia</taxon>
    </lineage>
</organism>
<keyword evidence="5" id="KW-1185">Reference proteome</keyword>
<dbReference type="PANTHER" id="PTHR47628">
    <property type="match status" value="1"/>
</dbReference>
<name>A0A852W1Y9_PSEA5</name>
<dbReference type="RefSeq" id="WP_179761576.1">
    <property type="nucleotide sequence ID" value="NZ_BAAAJZ010000003.1"/>
</dbReference>
<dbReference type="AlphaFoldDB" id="A0A852W1Y9"/>
<comment type="caution">
    <text evidence="4">The sequence shown here is derived from an EMBL/GenBank/DDBJ whole genome shotgun (WGS) entry which is preliminary data.</text>
</comment>
<keyword evidence="2" id="KW-0732">Signal</keyword>
<dbReference type="Gene3D" id="3.40.50.2300">
    <property type="match status" value="2"/>
</dbReference>
<dbReference type="Gene3D" id="3.30.530.20">
    <property type="match status" value="1"/>
</dbReference>
<dbReference type="InterPro" id="IPR028081">
    <property type="entry name" value="Leu-bd"/>
</dbReference>